<evidence type="ECO:0000256" key="8">
    <source>
        <dbReference type="PIRSR" id="PIRSR601952-2"/>
    </source>
</evidence>
<feature type="binding site" evidence="8">
    <location>
        <position position="278"/>
    </location>
    <ligand>
        <name>Zn(2+)</name>
        <dbReference type="ChEBI" id="CHEBI:29105"/>
        <label>2</label>
    </ligand>
</feature>
<proteinExistence type="inferred from homology"/>
<dbReference type="GO" id="GO:0046872">
    <property type="term" value="F:metal ion binding"/>
    <property type="evidence" value="ECO:0007669"/>
    <property type="project" value="UniProtKB-KW"/>
</dbReference>
<dbReference type="InterPro" id="IPR001952">
    <property type="entry name" value="Alkaline_phosphatase"/>
</dbReference>
<feature type="binding site" evidence="8">
    <location>
        <position position="316"/>
    </location>
    <ligand>
        <name>Zn(2+)</name>
        <dbReference type="ChEBI" id="CHEBI:29105"/>
        <label>2</label>
    </ligand>
</feature>
<dbReference type="EC" id="3.1.3.1" evidence="11"/>
<evidence type="ECO:0000256" key="4">
    <source>
        <dbReference type="ARBA" id="ARBA00022801"/>
    </source>
</evidence>
<feature type="binding site" evidence="8">
    <location>
        <position position="274"/>
    </location>
    <ligand>
        <name>Zn(2+)</name>
        <dbReference type="ChEBI" id="CHEBI:29105"/>
        <label>2</label>
    </ligand>
</feature>
<feature type="binding site" evidence="8">
    <location>
        <position position="269"/>
    </location>
    <ligand>
        <name>Mg(2+)</name>
        <dbReference type="ChEBI" id="CHEBI:18420"/>
    </ligand>
</feature>
<feature type="binding site" evidence="8">
    <location>
        <position position="317"/>
    </location>
    <ligand>
        <name>Zn(2+)</name>
        <dbReference type="ChEBI" id="CHEBI:29105"/>
        <label>2</label>
    </ligand>
</feature>
<dbReference type="Gene3D" id="3.40.720.10">
    <property type="entry name" value="Alkaline Phosphatase, subunit A"/>
    <property type="match status" value="1"/>
</dbReference>
<dbReference type="SUPFAM" id="SSF53649">
    <property type="entry name" value="Alkaline phosphatase-like"/>
    <property type="match status" value="1"/>
</dbReference>
<sequence>MKRLSLLLLLCLTAQAGCSKTEQQSHTRTEAQSQPQPRNIIFMIGDGMGPAYTSGYRYFVDNPETKEVDPTVFDRLLVGTASTYPDDDTYVTDSAASATALATGIKSFNGAIGVDTEQKPLQSLLKHAKRLGKNTAIVVTSELNHATPASFVAHNNSRGNKDAIANDFIDIKINNRPTVDLMLGGGQQYFQRRDRDILQEFRNLGYQSATELSQLENITGIPAIGVFADKGLARAIDSDTPQRLSHMTGAALALLKKHSGKAGFFLMIEGSQIDWCGHANDIACAMREMDDFARSIEIVEKFIQENPDTLLVLTADHSTGGLSLAADKEYLWRTEVIAQQRKSLAEFSRDLQSDADPGKSWQENFGYPLQAQELLALKESQASSEATYDAVVRISSRYSNTGWTTRGHDAVDVQVFAYGHGSELFRGFQDNTAISKKILQLMDGILTH</sequence>
<keyword evidence="5 8" id="KW-0862">Zinc</keyword>
<evidence type="ECO:0000256" key="2">
    <source>
        <dbReference type="ARBA" id="ARBA00022553"/>
    </source>
</evidence>
<evidence type="ECO:0000256" key="1">
    <source>
        <dbReference type="ARBA" id="ARBA00005984"/>
    </source>
</evidence>
<dbReference type="PANTHER" id="PTHR11596:SF5">
    <property type="entry name" value="ALKALINE PHOSPHATASE"/>
    <property type="match status" value="1"/>
</dbReference>
<keyword evidence="2" id="KW-0597">Phosphoprotein</keyword>
<organism evidence="11 12">
    <name type="scientific">Microbulbifer pacificus</name>
    <dbReference type="NCBI Taxonomy" id="407164"/>
    <lineage>
        <taxon>Bacteria</taxon>
        <taxon>Pseudomonadati</taxon>
        <taxon>Pseudomonadota</taxon>
        <taxon>Gammaproteobacteria</taxon>
        <taxon>Cellvibrionales</taxon>
        <taxon>Microbulbiferaceae</taxon>
        <taxon>Microbulbifer</taxon>
    </lineage>
</organism>
<evidence type="ECO:0000256" key="5">
    <source>
        <dbReference type="ARBA" id="ARBA00022833"/>
    </source>
</evidence>
<dbReference type="EMBL" id="CP137555">
    <property type="protein sequence ID" value="WOX04324.1"/>
    <property type="molecule type" value="Genomic_DNA"/>
</dbReference>
<feature type="active site" description="Phosphoserine intermediate" evidence="7">
    <location>
        <position position="94"/>
    </location>
</feature>
<dbReference type="RefSeq" id="WP_318952802.1">
    <property type="nucleotide sequence ID" value="NZ_CP137555.1"/>
</dbReference>
<keyword evidence="6 8" id="KW-0460">Magnesium</keyword>
<keyword evidence="4 11" id="KW-0378">Hydrolase</keyword>
<dbReference type="SMART" id="SM00098">
    <property type="entry name" value="alkPPc"/>
    <property type="match status" value="1"/>
</dbReference>
<feature type="signal peptide" evidence="10">
    <location>
        <begin position="1"/>
        <end position="16"/>
    </location>
</feature>
<feature type="binding site" evidence="8">
    <location>
        <position position="147"/>
    </location>
    <ligand>
        <name>Mg(2+)</name>
        <dbReference type="ChEBI" id="CHEBI:18420"/>
    </ligand>
</feature>
<gene>
    <name evidence="11" type="ORF">R5R33_11285</name>
</gene>
<comment type="cofactor">
    <cofactor evidence="8">
        <name>Mg(2+)</name>
        <dbReference type="ChEBI" id="CHEBI:18420"/>
    </cofactor>
    <text evidence="8">Binds 1 Mg(2+) ion.</text>
</comment>
<keyword evidence="12" id="KW-1185">Reference proteome</keyword>
<reference evidence="11 12" key="1">
    <citation type="submission" date="2023-10" db="EMBL/GenBank/DDBJ databases">
        <title>Description of Microbulbifer bruguierae sp. nov., isolated from the sediments of mangrove plant Bruguiera sexangula and comparative genomic analyses of the genus Microbulbifer.</title>
        <authorList>
            <person name="Long M."/>
        </authorList>
    </citation>
    <scope>NUCLEOTIDE SEQUENCE [LARGE SCALE GENOMIC DNA]</scope>
    <source>
        <strain evidence="11 12">SPO729</strain>
    </source>
</reference>
<evidence type="ECO:0000256" key="9">
    <source>
        <dbReference type="RuleBase" id="RU003946"/>
    </source>
</evidence>
<dbReference type="InterPro" id="IPR018299">
    <property type="entry name" value="Alkaline_phosphatase_AS"/>
</dbReference>
<dbReference type="GO" id="GO:0004035">
    <property type="term" value="F:alkaline phosphatase activity"/>
    <property type="evidence" value="ECO:0007669"/>
    <property type="project" value="UniProtKB-EC"/>
</dbReference>
<dbReference type="Proteomes" id="UP001302477">
    <property type="component" value="Chromosome"/>
</dbReference>
<dbReference type="PROSITE" id="PS00123">
    <property type="entry name" value="ALKALINE_PHOSPHATASE"/>
    <property type="match status" value="1"/>
</dbReference>
<accession>A0AAU0MUR2</accession>
<dbReference type="Pfam" id="PF00245">
    <property type="entry name" value="Alk_phosphatase"/>
    <property type="match status" value="1"/>
</dbReference>
<dbReference type="PANTHER" id="PTHR11596">
    <property type="entry name" value="ALKALINE PHOSPHATASE"/>
    <property type="match status" value="1"/>
</dbReference>
<dbReference type="KEGG" id="mpaf:R5R33_11285"/>
<comment type="similarity">
    <text evidence="1 9">Belongs to the alkaline phosphatase family.</text>
</comment>
<feature type="chain" id="PRO_5043333680" evidence="10">
    <location>
        <begin position="17"/>
        <end position="448"/>
    </location>
</feature>
<feature type="binding site" evidence="8">
    <location>
        <position position="46"/>
    </location>
    <ligand>
        <name>Zn(2+)</name>
        <dbReference type="ChEBI" id="CHEBI:29105"/>
        <label>2</label>
    </ligand>
</feature>
<evidence type="ECO:0000256" key="6">
    <source>
        <dbReference type="ARBA" id="ARBA00022842"/>
    </source>
</evidence>
<dbReference type="AlphaFoldDB" id="A0AAU0MUR2"/>
<dbReference type="CDD" id="cd16012">
    <property type="entry name" value="ALP"/>
    <property type="match status" value="1"/>
</dbReference>
<dbReference type="InterPro" id="IPR017850">
    <property type="entry name" value="Alkaline_phosphatase_core_sf"/>
</dbReference>
<keyword evidence="3 8" id="KW-0479">Metal-binding</keyword>
<feature type="binding site" evidence="8">
    <location>
        <position position="46"/>
    </location>
    <ligand>
        <name>Mg(2+)</name>
        <dbReference type="ChEBI" id="CHEBI:18420"/>
    </ligand>
</feature>
<evidence type="ECO:0000313" key="11">
    <source>
        <dbReference type="EMBL" id="WOX04324.1"/>
    </source>
</evidence>
<evidence type="ECO:0000256" key="3">
    <source>
        <dbReference type="ARBA" id="ARBA00022723"/>
    </source>
</evidence>
<protein>
    <submittedName>
        <fullName evidence="11">Alkaline phosphatase</fullName>
        <ecNumber evidence="11">3.1.3.1</ecNumber>
    </submittedName>
</protein>
<feature type="binding site" evidence="8">
    <location>
        <position position="408"/>
    </location>
    <ligand>
        <name>Zn(2+)</name>
        <dbReference type="ChEBI" id="CHEBI:29105"/>
        <label>2</label>
    </ligand>
</feature>
<evidence type="ECO:0000256" key="7">
    <source>
        <dbReference type="PIRSR" id="PIRSR601952-1"/>
    </source>
</evidence>
<name>A0AAU0MUR2_9GAMM</name>
<evidence type="ECO:0000256" key="10">
    <source>
        <dbReference type="SAM" id="SignalP"/>
    </source>
</evidence>
<keyword evidence="10" id="KW-0732">Signal</keyword>
<dbReference type="Gene3D" id="1.10.60.40">
    <property type="match status" value="1"/>
</dbReference>
<dbReference type="PRINTS" id="PR00113">
    <property type="entry name" value="ALKPHPHTASE"/>
</dbReference>
<comment type="cofactor">
    <cofactor evidence="8">
        <name>Zn(2+)</name>
        <dbReference type="ChEBI" id="CHEBI:29105"/>
    </cofactor>
    <text evidence="8">Binds 2 Zn(2+) ions.</text>
</comment>
<feature type="binding site" evidence="8">
    <location>
        <position position="145"/>
    </location>
    <ligand>
        <name>Mg(2+)</name>
        <dbReference type="ChEBI" id="CHEBI:18420"/>
    </ligand>
</feature>
<evidence type="ECO:0000313" key="12">
    <source>
        <dbReference type="Proteomes" id="UP001302477"/>
    </source>
</evidence>